<dbReference type="GO" id="GO:0000271">
    <property type="term" value="P:polysaccharide biosynthetic process"/>
    <property type="evidence" value="ECO:0007669"/>
    <property type="project" value="UniProtKB-KW"/>
</dbReference>
<name>A0A147HWH3_9SPHN</name>
<evidence type="ECO:0000313" key="4">
    <source>
        <dbReference type="EMBL" id="KTT69258.1"/>
    </source>
</evidence>
<dbReference type="PANTHER" id="PTHR30576:SF10">
    <property type="entry name" value="SLL5057 PROTEIN"/>
    <property type="match status" value="1"/>
</dbReference>
<evidence type="ECO:0000256" key="2">
    <source>
        <dbReference type="ARBA" id="ARBA00023169"/>
    </source>
</evidence>
<feature type="domain" description="Bacterial sugar transferase" evidence="3">
    <location>
        <begin position="2"/>
        <end position="172"/>
    </location>
</feature>
<organism evidence="4 5">
    <name type="scientific">Sphingomonas sanguinis</name>
    <dbReference type="NCBI Taxonomy" id="33051"/>
    <lineage>
        <taxon>Bacteria</taxon>
        <taxon>Pseudomonadati</taxon>
        <taxon>Pseudomonadota</taxon>
        <taxon>Alphaproteobacteria</taxon>
        <taxon>Sphingomonadales</taxon>
        <taxon>Sphingomonadaceae</taxon>
        <taxon>Sphingomonas</taxon>
    </lineage>
</organism>
<dbReference type="PANTHER" id="PTHR30576">
    <property type="entry name" value="COLANIC BIOSYNTHESIS UDP-GLUCOSE LIPID CARRIER TRANSFERASE"/>
    <property type="match status" value="1"/>
</dbReference>
<evidence type="ECO:0000256" key="1">
    <source>
        <dbReference type="ARBA" id="ARBA00006464"/>
    </source>
</evidence>
<protein>
    <submittedName>
        <fullName evidence="4">Lipid carrier: UDP-N-acetylgalactosaminyltransferase</fullName>
    </submittedName>
</protein>
<dbReference type="InterPro" id="IPR003362">
    <property type="entry name" value="Bact_transf"/>
</dbReference>
<dbReference type="RefSeq" id="WP_058733658.1">
    <property type="nucleotide sequence ID" value="NZ_LDTD01000074.1"/>
</dbReference>
<keyword evidence="4" id="KW-0808">Transferase</keyword>
<proteinExistence type="inferred from homology"/>
<keyword evidence="2" id="KW-0270">Exopolysaccharide synthesis</keyword>
<dbReference type="PATRIC" id="fig|33051.3.peg.3387"/>
<comment type="similarity">
    <text evidence="1">Belongs to the bacterial sugar transferase family.</text>
</comment>
<dbReference type="GO" id="GO:0016780">
    <property type="term" value="F:phosphotransferase activity, for other substituted phosphate groups"/>
    <property type="evidence" value="ECO:0007669"/>
    <property type="project" value="TreeGrafter"/>
</dbReference>
<dbReference type="Proteomes" id="UP000072867">
    <property type="component" value="Unassembled WGS sequence"/>
</dbReference>
<reference evidence="4 5" key="1">
    <citation type="journal article" date="2016" name="Front. Microbiol.">
        <title>Genomic Resource of Rice Seed Associated Bacteria.</title>
        <authorList>
            <person name="Midha S."/>
            <person name="Bansal K."/>
            <person name="Sharma S."/>
            <person name="Kumar N."/>
            <person name="Patil P.P."/>
            <person name="Chaudhry V."/>
            <person name="Patil P.B."/>
        </authorList>
    </citation>
    <scope>NUCLEOTIDE SEQUENCE [LARGE SCALE GENOMIC DNA]</scope>
    <source>
        <strain evidence="4 5">NS319</strain>
    </source>
</reference>
<evidence type="ECO:0000313" key="5">
    <source>
        <dbReference type="Proteomes" id="UP000072867"/>
    </source>
</evidence>
<dbReference type="EMBL" id="LDTD01000074">
    <property type="protein sequence ID" value="KTT69258.1"/>
    <property type="molecule type" value="Genomic_DNA"/>
</dbReference>
<gene>
    <name evidence="4" type="ORF">NS319_10935</name>
</gene>
<dbReference type="Pfam" id="PF02397">
    <property type="entry name" value="Bac_transf"/>
    <property type="match status" value="1"/>
</dbReference>
<sequence length="186" mass="20371">MKRLLDLAICLVLALPAFLAILLVLPVVALETRATPLFRQRRVGRDGRVFTLLKLRTMRADTPDGASHEVGAATITRSGRVLRRTKVDELPQLWNVLTGDMSLVGPRPCLPSQAELVEARHRLGVDRLRPGITGPAQVAGLDMSDPQRLADADAAYLERWSLRRDLTLLIQTGIGRGSGDAAAIRR</sequence>
<evidence type="ECO:0000259" key="3">
    <source>
        <dbReference type="Pfam" id="PF02397"/>
    </source>
</evidence>
<accession>A0A147HWH3</accession>
<dbReference type="AlphaFoldDB" id="A0A147HWH3"/>
<comment type="caution">
    <text evidence="4">The sequence shown here is derived from an EMBL/GenBank/DDBJ whole genome shotgun (WGS) entry which is preliminary data.</text>
</comment>